<dbReference type="GO" id="GO:0001764">
    <property type="term" value="P:neuron migration"/>
    <property type="evidence" value="ECO:0007669"/>
    <property type="project" value="TreeGrafter"/>
</dbReference>
<keyword evidence="4" id="KW-0677">Repeat</keyword>
<evidence type="ECO:0000256" key="4">
    <source>
        <dbReference type="ARBA" id="ARBA00022737"/>
    </source>
</evidence>
<dbReference type="InterPro" id="IPR013980">
    <property type="entry name" value="MANSC_dom"/>
</dbReference>
<evidence type="ECO:0000256" key="9">
    <source>
        <dbReference type="SAM" id="Phobius"/>
    </source>
</evidence>
<feature type="chain" id="PRO_5040366313" description="EGF-like domain-containing protein" evidence="10">
    <location>
        <begin position="25"/>
        <end position="1015"/>
    </location>
</feature>
<evidence type="ECO:0000259" key="11">
    <source>
        <dbReference type="PROSITE" id="PS01186"/>
    </source>
</evidence>
<accession>A0A9N9RRC8</accession>
<proteinExistence type="predicted"/>
<dbReference type="Gene3D" id="2.60.40.10">
    <property type="entry name" value="Immunoglobulins"/>
    <property type="match status" value="5"/>
</dbReference>
<dbReference type="FunFam" id="2.60.40.10:FF:000257">
    <property type="entry name" value="Dyslexia-associated protein KIAA0319-like"/>
    <property type="match status" value="1"/>
</dbReference>
<dbReference type="InterPro" id="IPR000742">
    <property type="entry name" value="EGF"/>
</dbReference>
<dbReference type="PROSITE" id="PS01186">
    <property type="entry name" value="EGF_2"/>
    <property type="match status" value="1"/>
</dbReference>
<dbReference type="PANTHER" id="PTHR46182:SF2">
    <property type="entry name" value="FI19480P1"/>
    <property type="match status" value="1"/>
</dbReference>
<dbReference type="Pfam" id="PF23597">
    <property type="entry name" value="KIAA0319_N"/>
    <property type="match status" value="1"/>
</dbReference>
<reference evidence="12" key="1">
    <citation type="submission" date="2022-01" db="EMBL/GenBank/DDBJ databases">
        <authorList>
            <person name="King R."/>
        </authorList>
    </citation>
    <scope>NUCLEOTIDE SEQUENCE</scope>
</reference>
<evidence type="ECO:0000256" key="5">
    <source>
        <dbReference type="ARBA" id="ARBA00022989"/>
    </source>
</evidence>
<evidence type="ECO:0000256" key="10">
    <source>
        <dbReference type="SAM" id="SignalP"/>
    </source>
</evidence>
<dbReference type="SMART" id="SM00089">
    <property type="entry name" value="PKD"/>
    <property type="match status" value="5"/>
</dbReference>
<dbReference type="PANTHER" id="PTHR46182">
    <property type="entry name" value="FI19480P1"/>
    <property type="match status" value="1"/>
</dbReference>
<dbReference type="AlphaFoldDB" id="A0A9N9RRC8"/>
<dbReference type="SUPFAM" id="SSF49299">
    <property type="entry name" value="PKD domain"/>
    <property type="match status" value="5"/>
</dbReference>
<keyword evidence="5 9" id="KW-1133">Transmembrane helix</keyword>
<dbReference type="FunFam" id="2.60.40.10:FF:000061">
    <property type="entry name" value="Dyslexia-associated protein KIAA0319 homolog"/>
    <property type="match status" value="2"/>
</dbReference>
<keyword evidence="13" id="KW-1185">Reference proteome</keyword>
<dbReference type="InterPro" id="IPR022409">
    <property type="entry name" value="PKD/Chitinase_dom"/>
</dbReference>
<sequence>MRSKWLHSEILAIIIFCTATKCSLQRIQDENIKCELSDTFYPFLWNDHAPRDNRSSGNFSESNNSTDILKCTANCCKSRTCNVAMFYNKTCFLIECFTSAACLPTKRNLSSVDLEMVLVRTVESEHTTWEEAIKSESEEKDVQHETSNDGNPNMDFLQHFYNYDVKEKLYKTLQQMSSRENDGKIPRIYGQERYSNDDDINNSLNFEGSMKDSIDSVRFCGPGFGPCDENQECARFSMDGGVCKCTRGFYMVKKKCVLRTIVPVVAASYSESLSPKYPETSDEEPEKIQLQISVESKNIQLPENEASLTANVVPDNEKYTYLWSLVDKPENDKNGTITDQTRKTVKVSNLSEGLYKFKLTVTGQNSFGETFVNVTVLPAKRLNTPPFVIITPKHQVIKLPNYKAVLDGSTSTDDDKIDAWKWELVQGPINYSPTLQDQATIELNDLREPGNYTFKLTVTDSDKAENSTTAIIQVVEEIDYPPQSNAGSDVILYLPHNNVTLNGTLSTDDHQIVSWEWTKDASDEAKAVDMQNTHTPYLSLSHLEEGIYTFELKVTDAKGQNSTSKVHVFVKPPTNLPPNARAGNNVTISLPLTWIMLNANESTDDIKITQYQWRQISGPSNSVILSANSSLANATSLTLGDYIYEVTVIDENNNNATDRVKVTVIQEKNASPVAKIIGGNRNVTLPFSVLVINGSASFDDLAIVNFTWTRESDSLAVGNVIGNSDHEPVLQLTNIVAGTYKYKLTVADEQGLTGSEKVTIIVLEDPLIMNLVEVVLTAQATSLSQQELDQLKQKLLLLLGDDVKLNVRHVRIDEKTGHVILVFYVSRETKEGTAVMNALEVQHILKEKFWKDYSILGSAINEIRTVICQNDCSGHGTCNQETRECFCDTFWMPDIFYYWHVTEANCDWSILYVIVFIFFLFLLVTGVCWGFVNMCRSRKVKPTKATSSRPSRLKRPQKYALLHSQDDELPSFNRNTLSDTDTEDSDVLFENSRQKMNGTRNGKSRKLKLGRRIKT</sequence>
<evidence type="ECO:0000256" key="8">
    <source>
        <dbReference type="SAM" id="MobiDB-lite"/>
    </source>
</evidence>
<dbReference type="EMBL" id="OU895878">
    <property type="protein sequence ID" value="CAG9801828.1"/>
    <property type="molecule type" value="Genomic_DNA"/>
</dbReference>
<evidence type="ECO:0000313" key="12">
    <source>
        <dbReference type="EMBL" id="CAG9801828.1"/>
    </source>
</evidence>
<evidence type="ECO:0000256" key="3">
    <source>
        <dbReference type="ARBA" id="ARBA00022692"/>
    </source>
</evidence>
<feature type="signal peptide" evidence="10">
    <location>
        <begin position="1"/>
        <end position="24"/>
    </location>
</feature>
<dbReference type="OrthoDB" id="536372at2759"/>
<keyword evidence="10" id="KW-0732">Signal</keyword>
<evidence type="ECO:0000256" key="2">
    <source>
        <dbReference type="ARBA" id="ARBA00022475"/>
    </source>
</evidence>
<keyword evidence="3 9" id="KW-0812">Transmembrane</keyword>
<dbReference type="CDD" id="cd00146">
    <property type="entry name" value="PKD"/>
    <property type="match status" value="3"/>
</dbReference>
<keyword evidence="2" id="KW-1003">Cell membrane</keyword>
<dbReference type="InterPro" id="IPR029865">
    <property type="entry name" value="KIAA0319-like"/>
</dbReference>
<name>A0A9N9RRC8_9DIPT</name>
<evidence type="ECO:0000256" key="7">
    <source>
        <dbReference type="ARBA" id="ARBA00023180"/>
    </source>
</evidence>
<evidence type="ECO:0000313" key="13">
    <source>
        <dbReference type="Proteomes" id="UP001153620"/>
    </source>
</evidence>
<feature type="domain" description="EGF-like" evidence="11">
    <location>
        <begin position="243"/>
        <end position="256"/>
    </location>
</feature>
<dbReference type="InterPro" id="IPR013783">
    <property type="entry name" value="Ig-like_fold"/>
</dbReference>
<feature type="transmembrane region" description="Helical" evidence="9">
    <location>
        <begin position="910"/>
        <end position="932"/>
    </location>
</feature>
<comment type="subcellular location">
    <subcellularLocation>
        <location evidence="1">Cell membrane</location>
    </subcellularLocation>
</comment>
<dbReference type="FunFam" id="2.60.40.10:FF:001655">
    <property type="entry name" value="Blast:Dyslexia-associated protein KIAA0319"/>
    <property type="match status" value="1"/>
</dbReference>
<evidence type="ECO:0000256" key="1">
    <source>
        <dbReference type="ARBA" id="ARBA00004236"/>
    </source>
</evidence>
<protein>
    <recommendedName>
        <fullName evidence="11">EGF-like domain-containing protein</fullName>
    </recommendedName>
</protein>
<dbReference type="InterPro" id="IPR035986">
    <property type="entry name" value="PKD_dom_sf"/>
</dbReference>
<dbReference type="Pfam" id="PF22352">
    <property type="entry name" value="K319L-like_PKD"/>
    <property type="match status" value="5"/>
</dbReference>
<keyword evidence="7" id="KW-0325">Glycoprotein</keyword>
<reference evidence="12" key="2">
    <citation type="submission" date="2022-10" db="EMBL/GenBank/DDBJ databases">
        <authorList>
            <consortium name="ENA_rothamsted_submissions"/>
            <consortium name="culmorum"/>
            <person name="King R."/>
        </authorList>
    </citation>
    <scope>NUCLEOTIDE SEQUENCE</scope>
</reference>
<dbReference type="GO" id="GO:0005886">
    <property type="term" value="C:plasma membrane"/>
    <property type="evidence" value="ECO:0007669"/>
    <property type="project" value="UniProtKB-SubCell"/>
</dbReference>
<keyword evidence="6 9" id="KW-0472">Membrane</keyword>
<feature type="compositionally biased region" description="Basic residues" evidence="8">
    <location>
        <begin position="1002"/>
        <end position="1015"/>
    </location>
</feature>
<dbReference type="Proteomes" id="UP001153620">
    <property type="component" value="Chromosome 2"/>
</dbReference>
<feature type="region of interest" description="Disordered" evidence="8">
    <location>
        <begin position="990"/>
        <end position="1015"/>
    </location>
</feature>
<evidence type="ECO:0000256" key="6">
    <source>
        <dbReference type="ARBA" id="ARBA00023136"/>
    </source>
</evidence>
<feature type="compositionally biased region" description="Basic and acidic residues" evidence="8">
    <location>
        <begin position="129"/>
        <end position="147"/>
    </location>
</feature>
<organism evidence="12 13">
    <name type="scientific">Chironomus riparius</name>
    <dbReference type="NCBI Taxonomy" id="315576"/>
    <lineage>
        <taxon>Eukaryota</taxon>
        <taxon>Metazoa</taxon>
        <taxon>Ecdysozoa</taxon>
        <taxon>Arthropoda</taxon>
        <taxon>Hexapoda</taxon>
        <taxon>Insecta</taxon>
        <taxon>Pterygota</taxon>
        <taxon>Neoptera</taxon>
        <taxon>Endopterygota</taxon>
        <taxon>Diptera</taxon>
        <taxon>Nematocera</taxon>
        <taxon>Chironomoidea</taxon>
        <taxon>Chironomidae</taxon>
        <taxon>Chironominae</taxon>
        <taxon>Chironomus</taxon>
    </lineage>
</organism>
<feature type="region of interest" description="Disordered" evidence="8">
    <location>
        <begin position="129"/>
        <end position="149"/>
    </location>
</feature>
<gene>
    <name evidence="12" type="ORF">CHIRRI_LOCUS4749</name>
</gene>
<dbReference type="GO" id="GO:0031410">
    <property type="term" value="C:cytoplasmic vesicle"/>
    <property type="evidence" value="ECO:0007669"/>
    <property type="project" value="TreeGrafter"/>
</dbReference>